<dbReference type="SUPFAM" id="SSF63825">
    <property type="entry name" value="YWTD domain"/>
    <property type="match status" value="1"/>
</dbReference>
<reference evidence="4" key="1">
    <citation type="journal article" date="2021" name="Nat. Commun.">
        <title>Genetic determinants of endophytism in the Arabidopsis root mycobiome.</title>
        <authorList>
            <person name="Mesny F."/>
            <person name="Miyauchi S."/>
            <person name="Thiergart T."/>
            <person name="Pickel B."/>
            <person name="Atanasova L."/>
            <person name="Karlsson M."/>
            <person name="Huettel B."/>
            <person name="Barry K.W."/>
            <person name="Haridas S."/>
            <person name="Chen C."/>
            <person name="Bauer D."/>
            <person name="Andreopoulos W."/>
            <person name="Pangilinan J."/>
            <person name="LaButti K."/>
            <person name="Riley R."/>
            <person name="Lipzen A."/>
            <person name="Clum A."/>
            <person name="Drula E."/>
            <person name="Henrissat B."/>
            <person name="Kohler A."/>
            <person name="Grigoriev I.V."/>
            <person name="Martin F.M."/>
            <person name="Hacquard S."/>
        </authorList>
    </citation>
    <scope>NUCLEOTIDE SEQUENCE</scope>
    <source>
        <strain evidence="4">MPI-CAGE-CH-0243</strain>
    </source>
</reference>
<evidence type="ECO:0000256" key="2">
    <source>
        <dbReference type="SAM" id="SignalP"/>
    </source>
</evidence>
<evidence type="ECO:0000313" key="4">
    <source>
        <dbReference type="EMBL" id="KAH7117580.1"/>
    </source>
</evidence>
<feature type="chain" id="PRO_5040460720" description="Prolow-density lipoprotein receptor-related protein 1-like beta-propeller domain-containing protein" evidence="2">
    <location>
        <begin position="21"/>
        <end position="332"/>
    </location>
</feature>
<dbReference type="InterPro" id="IPR050778">
    <property type="entry name" value="Cueball_EGF_LRP_Nidogen"/>
</dbReference>
<feature type="region of interest" description="Disordered" evidence="1">
    <location>
        <begin position="24"/>
        <end position="60"/>
    </location>
</feature>
<dbReference type="Proteomes" id="UP000700596">
    <property type="component" value="Unassembled WGS sequence"/>
</dbReference>
<organism evidence="4 5">
    <name type="scientific">Dendryphion nanum</name>
    <dbReference type="NCBI Taxonomy" id="256645"/>
    <lineage>
        <taxon>Eukaryota</taxon>
        <taxon>Fungi</taxon>
        <taxon>Dikarya</taxon>
        <taxon>Ascomycota</taxon>
        <taxon>Pezizomycotina</taxon>
        <taxon>Dothideomycetes</taxon>
        <taxon>Pleosporomycetidae</taxon>
        <taxon>Pleosporales</taxon>
        <taxon>Torulaceae</taxon>
        <taxon>Dendryphion</taxon>
    </lineage>
</organism>
<dbReference type="InterPro" id="IPR032485">
    <property type="entry name" value="LRP1-like_beta_prop"/>
</dbReference>
<gene>
    <name evidence="4" type="ORF">B0J11DRAFT_88040</name>
</gene>
<evidence type="ECO:0000256" key="1">
    <source>
        <dbReference type="SAM" id="MobiDB-lite"/>
    </source>
</evidence>
<feature type="compositionally biased region" description="Basic and acidic residues" evidence="1">
    <location>
        <begin position="27"/>
        <end position="45"/>
    </location>
</feature>
<keyword evidence="5" id="KW-1185">Reference proteome</keyword>
<feature type="signal peptide" evidence="2">
    <location>
        <begin position="1"/>
        <end position="20"/>
    </location>
</feature>
<dbReference type="OrthoDB" id="5958943at2759"/>
<dbReference type="PANTHER" id="PTHR46513">
    <property type="entry name" value="VITELLOGENIN RECEPTOR-LIKE PROTEIN-RELATED-RELATED"/>
    <property type="match status" value="1"/>
</dbReference>
<dbReference type="PANTHER" id="PTHR46513:SF13">
    <property type="entry name" value="EGF-LIKE DOMAIN-CONTAINING PROTEIN"/>
    <property type="match status" value="1"/>
</dbReference>
<keyword evidence="2" id="KW-0732">Signal</keyword>
<comment type="caution">
    <text evidence="4">The sequence shown here is derived from an EMBL/GenBank/DDBJ whole genome shotgun (WGS) entry which is preliminary data.</text>
</comment>
<accession>A0A9P9DDV3</accession>
<dbReference type="Gene3D" id="2.120.10.30">
    <property type="entry name" value="TolB, C-terminal domain"/>
    <property type="match status" value="1"/>
</dbReference>
<sequence length="332" mass="35699">MHRPVSILFSICTIFQSCASLSIPSKRQSDPEKPSGHLLILDKGRSNTTTGAPENWHPSIRRINTDGTSAQHVYDFPNNGDASTVLDPDSIAHDPINNYIFIGTQQGVCRLKSNGSDSAIIVQNTPARDISVYGEKVYYISGSPSANTVKRANFDGSNIELVFEPKVPINRFTVDILGNLIYWTADNGEGSLPGTISRASLDSPSTTELLITNLDHPSQIFSLGGYVYWIEQGPNVIRRGDFGMPGSSSILSSVQTVVRSDQSPIFSAPDGRTFAISAFAVDEERERLWFGIVDGGEAKVVGTGVDGGDFGVVGDEARDVGIVGGLEFVRGT</sequence>
<dbReference type="InterPro" id="IPR011042">
    <property type="entry name" value="6-blade_b-propeller_TolB-like"/>
</dbReference>
<dbReference type="GO" id="GO:0005886">
    <property type="term" value="C:plasma membrane"/>
    <property type="evidence" value="ECO:0007669"/>
    <property type="project" value="TreeGrafter"/>
</dbReference>
<name>A0A9P9DDV3_9PLEO</name>
<dbReference type="GO" id="GO:0060070">
    <property type="term" value="P:canonical Wnt signaling pathway"/>
    <property type="evidence" value="ECO:0007669"/>
    <property type="project" value="TreeGrafter"/>
</dbReference>
<dbReference type="Pfam" id="PF16472">
    <property type="entry name" value="DUF5050"/>
    <property type="match status" value="1"/>
</dbReference>
<evidence type="ECO:0000313" key="5">
    <source>
        <dbReference type="Proteomes" id="UP000700596"/>
    </source>
</evidence>
<dbReference type="AlphaFoldDB" id="A0A9P9DDV3"/>
<evidence type="ECO:0000259" key="3">
    <source>
        <dbReference type="Pfam" id="PF16472"/>
    </source>
</evidence>
<protein>
    <recommendedName>
        <fullName evidence="3">Prolow-density lipoprotein receptor-related protein 1-like beta-propeller domain-containing protein</fullName>
    </recommendedName>
</protein>
<dbReference type="PROSITE" id="PS51257">
    <property type="entry name" value="PROKAR_LIPOPROTEIN"/>
    <property type="match status" value="1"/>
</dbReference>
<proteinExistence type="predicted"/>
<dbReference type="EMBL" id="JAGMWT010000013">
    <property type="protein sequence ID" value="KAH7117580.1"/>
    <property type="molecule type" value="Genomic_DNA"/>
</dbReference>
<feature type="domain" description="Prolow-density lipoprotein receptor-related protein 1-like beta-propeller" evidence="3">
    <location>
        <begin position="60"/>
        <end position="189"/>
    </location>
</feature>